<dbReference type="PANTHER" id="PTHR14709:SF1">
    <property type="entry name" value="PROLINE-RICH PROTEIN 12"/>
    <property type="match status" value="1"/>
</dbReference>
<gene>
    <name evidence="2" type="ORF">AKAME5_001313100</name>
</gene>
<dbReference type="AlphaFoldDB" id="A0AAD3MTR2"/>
<sequence>MDWILWSLSAGQRSSHPDSELLHRQAYGTPHPLQGYATNHHPGGSRQGGAWGSAGRTLAWALIAYCLPRATYRGSQEPSAPSQTQAPSTSSSCHLPPPQFNLLSSQLHNQSSQLYNASMFSSTPALPPAAPQPPPPPERAVSRRSGLSTQRFRLGPANTHPYRHASCGGPPGYQQIGSHSWYAWRSQSLGGAESPPPCSHHGWNL</sequence>
<dbReference type="InterPro" id="IPR052466">
    <property type="entry name" value="DNA_MethProtect_Complex"/>
</dbReference>
<feature type="region of interest" description="Disordered" evidence="1">
    <location>
        <begin position="73"/>
        <end position="100"/>
    </location>
</feature>
<protein>
    <submittedName>
        <fullName evidence="2">Proline-rich protein 12-like protein</fullName>
    </submittedName>
</protein>
<feature type="region of interest" description="Disordered" evidence="1">
    <location>
        <begin position="29"/>
        <end position="51"/>
    </location>
</feature>
<feature type="region of interest" description="Disordered" evidence="1">
    <location>
        <begin position="120"/>
        <end position="146"/>
    </location>
</feature>
<evidence type="ECO:0000256" key="1">
    <source>
        <dbReference type="SAM" id="MobiDB-lite"/>
    </source>
</evidence>
<comment type="caution">
    <text evidence="2">The sequence shown here is derived from an EMBL/GenBank/DDBJ whole genome shotgun (WGS) entry which is preliminary data.</text>
</comment>
<accession>A0AAD3MTR2</accession>
<feature type="compositionally biased region" description="Low complexity" evidence="1">
    <location>
        <begin position="75"/>
        <end position="92"/>
    </location>
</feature>
<proteinExistence type="predicted"/>
<dbReference type="EMBL" id="BRZM01000044">
    <property type="protein sequence ID" value="GLD61302.1"/>
    <property type="molecule type" value="Genomic_DNA"/>
</dbReference>
<keyword evidence="3" id="KW-1185">Reference proteome</keyword>
<organism evidence="2 3">
    <name type="scientific">Lates japonicus</name>
    <name type="common">Japanese lates</name>
    <dbReference type="NCBI Taxonomy" id="270547"/>
    <lineage>
        <taxon>Eukaryota</taxon>
        <taxon>Metazoa</taxon>
        <taxon>Chordata</taxon>
        <taxon>Craniata</taxon>
        <taxon>Vertebrata</taxon>
        <taxon>Euteleostomi</taxon>
        <taxon>Actinopterygii</taxon>
        <taxon>Neopterygii</taxon>
        <taxon>Teleostei</taxon>
        <taxon>Neoteleostei</taxon>
        <taxon>Acanthomorphata</taxon>
        <taxon>Carangaria</taxon>
        <taxon>Carangaria incertae sedis</taxon>
        <taxon>Centropomidae</taxon>
        <taxon>Lates</taxon>
    </lineage>
</organism>
<dbReference type="PANTHER" id="PTHR14709">
    <property type="entry name" value="GLUTAMINE AND SERINE-RICH PROTEIN 1-RELATED"/>
    <property type="match status" value="1"/>
</dbReference>
<name>A0AAD3MTR2_LATJO</name>
<dbReference type="Proteomes" id="UP001279410">
    <property type="component" value="Unassembled WGS sequence"/>
</dbReference>
<feature type="compositionally biased region" description="Pro residues" evidence="1">
    <location>
        <begin position="125"/>
        <end position="138"/>
    </location>
</feature>
<evidence type="ECO:0000313" key="3">
    <source>
        <dbReference type="Proteomes" id="UP001279410"/>
    </source>
</evidence>
<reference evidence="2" key="1">
    <citation type="submission" date="2022-08" db="EMBL/GenBank/DDBJ databases">
        <title>Genome sequencing of akame (Lates japonicus).</title>
        <authorList>
            <person name="Hashiguchi Y."/>
            <person name="Takahashi H."/>
        </authorList>
    </citation>
    <scope>NUCLEOTIDE SEQUENCE</scope>
    <source>
        <strain evidence="2">Kochi</strain>
    </source>
</reference>
<evidence type="ECO:0000313" key="2">
    <source>
        <dbReference type="EMBL" id="GLD61302.1"/>
    </source>
</evidence>